<evidence type="ECO:0000256" key="1">
    <source>
        <dbReference type="SAM" id="SignalP"/>
    </source>
</evidence>
<dbReference type="Proteomes" id="UP000010474">
    <property type="component" value="Chromosome"/>
</dbReference>
<dbReference type="OrthoDB" id="7340239at2"/>
<reference evidence="4" key="1">
    <citation type="journal article" date="2013" name="Proc. Natl. Acad. Sci. U.S.A.">
        <title>Improving the coverage of the cyanobacterial phylum using diversity-driven genome sequencing.</title>
        <authorList>
            <person name="Shih P.M."/>
            <person name="Wu D."/>
            <person name="Latifi A."/>
            <person name="Axen S.D."/>
            <person name="Fewer D.P."/>
            <person name="Talla E."/>
            <person name="Calteau A."/>
            <person name="Cai F."/>
            <person name="Tandeau de Marsac N."/>
            <person name="Rippka R."/>
            <person name="Herdman M."/>
            <person name="Sivonen K."/>
            <person name="Coursin T."/>
            <person name="Laurent T."/>
            <person name="Goodwin L."/>
            <person name="Nolan M."/>
            <person name="Davenport K.W."/>
            <person name="Han C.S."/>
            <person name="Rubin E.M."/>
            <person name="Eisen J.A."/>
            <person name="Woyke T."/>
            <person name="Gugger M."/>
            <person name="Kerfeld C.A."/>
        </authorList>
    </citation>
    <scope>NUCLEOTIDE SEQUENCE [LARGE SCALE GENOMIC DNA]</scope>
    <source>
        <strain evidence="4">ATCC 27899 / PCC 7122</strain>
    </source>
</reference>
<dbReference type="Gene3D" id="1.20.1270.180">
    <property type="match status" value="1"/>
</dbReference>
<dbReference type="KEGG" id="acy:Anacy_2163"/>
<feature type="signal peptide" evidence="1">
    <location>
        <begin position="1"/>
        <end position="18"/>
    </location>
</feature>
<feature type="domain" description="Lysozyme inhibitor LprI-like N-terminal" evidence="2">
    <location>
        <begin position="40"/>
        <end position="124"/>
    </location>
</feature>
<keyword evidence="4" id="KW-1185">Reference proteome</keyword>
<evidence type="ECO:0000259" key="2">
    <source>
        <dbReference type="Pfam" id="PF07007"/>
    </source>
</evidence>
<keyword evidence="1" id="KW-0732">Signal</keyword>
<evidence type="ECO:0000313" key="4">
    <source>
        <dbReference type="Proteomes" id="UP000010474"/>
    </source>
</evidence>
<organism evidence="3 4">
    <name type="scientific">Anabaena cylindrica (strain ATCC 27899 / PCC 7122)</name>
    <dbReference type="NCBI Taxonomy" id="272123"/>
    <lineage>
        <taxon>Bacteria</taxon>
        <taxon>Bacillati</taxon>
        <taxon>Cyanobacteriota</taxon>
        <taxon>Cyanophyceae</taxon>
        <taxon>Nostocales</taxon>
        <taxon>Nostocaceae</taxon>
        <taxon>Anabaena</taxon>
    </lineage>
</organism>
<gene>
    <name evidence="3" type="ordered locus">Anacy_2163</name>
</gene>
<dbReference type="HOGENOM" id="CLU_151240_0_0_3"/>
<dbReference type="EMBL" id="CP003659">
    <property type="protein sequence ID" value="AFZ57630.1"/>
    <property type="molecule type" value="Genomic_DNA"/>
</dbReference>
<protein>
    <recommendedName>
        <fullName evidence="2">Lysozyme inhibitor LprI-like N-terminal domain-containing protein</fullName>
    </recommendedName>
</protein>
<sequence length="130" mass="14729">MLKRMVVAVLLFSGVAQAAPVNKVDYEQMYNKCLKAAGVTNNSSVAQCSLQTFNASEQEINRLYSKIYHQIASQQAEDAKKFELSQKFWLSYRDSHCKLAGAYVGSPMYSYCPMQLNILRVAELREFAIE</sequence>
<feature type="chain" id="PRO_5030173352" description="Lysozyme inhibitor LprI-like N-terminal domain-containing protein" evidence="1">
    <location>
        <begin position="19"/>
        <end position="130"/>
    </location>
</feature>
<name>K9ZGZ9_ANACC</name>
<dbReference type="eggNOG" id="COG3755">
    <property type="taxonomic scope" value="Bacteria"/>
</dbReference>
<accession>K9ZGZ9</accession>
<dbReference type="PATRIC" id="fig|272123.3.peg.2359"/>
<dbReference type="AlphaFoldDB" id="K9ZGZ9"/>
<proteinExistence type="predicted"/>
<evidence type="ECO:0000313" key="3">
    <source>
        <dbReference type="EMBL" id="AFZ57630.1"/>
    </source>
</evidence>
<dbReference type="InterPro" id="IPR009739">
    <property type="entry name" value="LprI-like_N"/>
</dbReference>
<dbReference type="Pfam" id="PF07007">
    <property type="entry name" value="LprI"/>
    <property type="match status" value="1"/>
</dbReference>